<evidence type="ECO:0000313" key="4">
    <source>
        <dbReference type="Proteomes" id="UP001416393"/>
    </source>
</evidence>
<evidence type="ECO:0000256" key="2">
    <source>
        <dbReference type="SAM" id="Phobius"/>
    </source>
</evidence>
<feature type="transmembrane region" description="Helical" evidence="2">
    <location>
        <begin position="127"/>
        <end position="148"/>
    </location>
</feature>
<name>A0ABV0A7H3_9FLAO</name>
<keyword evidence="2" id="KW-1133">Transmembrane helix</keyword>
<dbReference type="Pfam" id="PF04087">
    <property type="entry name" value="DUF389"/>
    <property type="match status" value="1"/>
</dbReference>
<feature type="transmembrane region" description="Helical" evidence="2">
    <location>
        <begin position="191"/>
        <end position="212"/>
    </location>
</feature>
<proteinExistence type="predicted"/>
<dbReference type="EMBL" id="JAZHYP010000002">
    <property type="protein sequence ID" value="MEN3323028.1"/>
    <property type="molecule type" value="Genomic_DNA"/>
</dbReference>
<dbReference type="RefSeq" id="WP_346240593.1">
    <property type="nucleotide sequence ID" value="NZ_JAZHYP010000002.1"/>
</dbReference>
<protein>
    <submittedName>
        <fullName evidence="3">DUF389 domain-containing protein</fullName>
    </submittedName>
</protein>
<keyword evidence="4" id="KW-1185">Reference proteome</keyword>
<feature type="transmembrane region" description="Helical" evidence="2">
    <location>
        <begin position="224"/>
        <end position="249"/>
    </location>
</feature>
<comment type="caution">
    <text evidence="3">The sequence shown here is derived from an EMBL/GenBank/DDBJ whole genome shotgun (WGS) entry which is preliminary data.</text>
</comment>
<keyword evidence="2" id="KW-0812">Transmembrane</keyword>
<evidence type="ECO:0000256" key="1">
    <source>
        <dbReference type="SAM" id="MobiDB-lite"/>
    </source>
</evidence>
<feature type="transmembrane region" description="Helical" evidence="2">
    <location>
        <begin position="71"/>
        <end position="87"/>
    </location>
</feature>
<dbReference type="Proteomes" id="UP001416393">
    <property type="component" value="Unassembled WGS sequence"/>
</dbReference>
<feature type="compositionally biased region" description="Basic and acidic residues" evidence="1">
    <location>
        <begin position="11"/>
        <end position="26"/>
    </location>
</feature>
<reference evidence="3 4" key="1">
    <citation type="submission" date="2024-01" db="EMBL/GenBank/DDBJ databases">
        <title>Mariniflexile litorale sp. nov., isolated from the shallow sediments of the Sea of Japan.</title>
        <authorList>
            <person name="Romanenko L."/>
            <person name="Bystritskaya E."/>
            <person name="Isaeva M."/>
        </authorList>
    </citation>
    <scope>NUCLEOTIDE SEQUENCE [LARGE SCALE GENOMIC DNA]</scope>
    <source>
        <strain evidence="3 4">KCTC 32427</strain>
    </source>
</reference>
<feature type="transmembrane region" description="Helical" evidence="2">
    <location>
        <begin position="93"/>
        <end position="115"/>
    </location>
</feature>
<keyword evidence="2" id="KW-0472">Membrane</keyword>
<evidence type="ECO:0000313" key="3">
    <source>
        <dbReference type="EMBL" id="MEN3323028.1"/>
    </source>
</evidence>
<sequence>MEENKFSFSEEENKSNNDKAVDKSKEAVKKDAIGLLTSVKRFFKDLLDFRDDTDRDATIQAIKNDIPFKGATAWILVCSIFVASIGLNANSTAVVIGAMLISPLMGPILGIGLSVSINDIDTLKKSLVNFGVMIFLSVLTAFLFFWLFPLSEESSELLARTQPDIRDVLIAFFGGLALIIARTKKGTIASVIFGVAIATALMPPLCTVGYGLSVALEEDFAKGMGFALGAMYLFTINTIFIALATFIVVKVLRFPMLKYVNSAKRRRTGRIATFLAIIVMVPALWTFVKVLSESRFERDARNFINKELSALPHADYIIKNSTYKYSDNDKLLSSIELNTFGLDEIPESTVALLKDRLKNYDALKSTNLVLNQNRSKNLDNLKYMEQIRYRDSIDMLSQAQKIIFLEGKLKSLAKLEAQQIPFDALTKEVQINYEAVSRLSYSTVITSNFSKIDTLSVFTVKWNEKAVKAADILKQQDKLGRWLKQRFKLDSLVVKQE</sequence>
<dbReference type="PANTHER" id="PTHR20992">
    <property type="entry name" value="AT15442P-RELATED"/>
    <property type="match status" value="1"/>
</dbReference>
<dbReference type="PANTHER" id="PTHR20992:SF9">
    <property type="entry name" value="AT15442P-RELATED"/>
    <property type="match status" value="1"/>
</dbReference>
<feature type="region of interest" description="Disordered" evidence="1">
    <location>
        <begin position="1"/>
        <end position="26"/>
    </location>
</feature>
<gene>
    <name evidence="3" type="ORF">VP395_04765</name>
</gene>
<organism evidence="3 4">
    <name type="scientific">Mariniflexile soesokkakense</name>
    <dbReference type="NCBI Taxonomy" id="1343160"/>
    <lineage>
        <taxon>Bacteria</taxon>
        <taxon>Pseudomonadati</taxon>
        <taxon>Bacteroidota</taxon>
        <taxon>Flavobacteriia</taxon>
        <taxon>Flavobacteriales</taxon>
        <taxon>Flavobacteriaceae</taxon>
        <taxon>Mariniflexile</taxon>
    </lineage>
</organism>
<accession>A0ABV0A7H3</accession>
<dbReference type="InterPro" id="IPR005240">
    <property type="entry name" value="DUF389"/>
</dbReference>
<feature type="transmembrane region" description="Helical" evidence="2">
    <location>
        <begin position="270"/>
        <end position="288"/>
    </location>
</feature>
<feature type="transmembrane region" description="Helical" evidence="2">
    <location>
        <begin position="168"/>
        <end position="184"/>
    </location>
</feature>